<evidence type="ECO:0000259" key="4">
    <source>
        <dbReference type="PROSITE" id="PS52002"/>
    </source>
</evidence>
<dbReference type="GO" id="GO:0006355">
    <property type="term" value="P:regulation of DNA-templated transcription"/>
    <property type="evidence" value="ECO:0007669"/>
    <property type="project" value="InterPro"/>
</dbReference>
<dbReference type="PANTHER" id="PTHR34772">
    <property type="entry name" value="RNA-BINDING PROTEIN HFQ"/>
    <property type="match status" value="1"/>
</dbReference>
<comment type="subunit">
    <text evidence="3">Homohexamer.</text>
</comment>
<evidence type="ECO:0000256" key="1">
    <source>
        <dbReference type="ARBA" id="ARBA00022884"/>
    </source>
</evidence>
<comment type="similarity">
    <text evidence="3">Belongs to the Hfq family.</text>
</comment>
<dbReference type="GO" id="GO:0043487">
    <property type="term" value="P:regulation of RNA stability"/>
    <property type="evidence" value="ECO:0007669"/>
    <property type="project" value="TreeGrafter"/>
</dbReference>
<dbReference type="InterPro" id="IPR010920">
    <property type="entry name" value="LSM_dom_sf"/>
</dbReference>
<evidence type="ECO:0000313" key="5">
    <source>
        <dbReference type="EMBL" id="GEO17671.1"/>
    </source>
</evidence>
<comment type="function">
    <text evidence="3">RNA chaperone that binds small regulatory RNA (sRNAs) and mRNAs to facilitate mRNA translational regulation in response to envelope stress, environmental stress and changes in metabolite concentrations. Also binds with high specificity to tRNAs.</text>
</comment>
<sequence>MAAEHIPSLQDAFLHYLRENKIPVLMFLANGVRLQGYIRSFDKFSIQLARGDSSQVVFKHAISAINPEDDMQLTGPTGES</sequence>
<dbReference type="GO" id="GO:0005829">
    <property type="term" value="C:cytosol"/>
    <property type="evidence" value="ECO:0007669"/>
    <property type="project" value="TreeGrafter"/>
</dbReference>
<reference evidence="5 6" key="1">
    <citation type="submission" date="2019-07" db="EMBL/GenBank/DDBJ databases">
        <title>Whole genome shotgun sequence of Microvirga aerophila NBRC 106136.</title>
        <authorList>
            <person name="Hosoyama A."/>
            <person name="Uohara A."/>
            <person name="Ohji S."/>
            <person name="Ichikawa N."/>
        </authorList>
    </citation>
    <scope>NUCLEOTIDE SEQUENCE [LARGE SCALE GENOMIC DNA]</scope>
    <source>
        <strain evidence="5 6">NBRC 106136</strain>
    </source>
</reference>
<dbReference type="Gene3D" id="2.30.30.100">
    <property type="match status" value="1"/>
</dbReference>
<keyword evidence="2 3" id="KW-0346">Stress response</keyword>
<dbReference type="Proteomes" id="UP000321085">
    <property type="component" value="Unassembled WGS sequence"/>
</dbReference>
<protein>
    <recommendedName>
        <fullName evidence="3">RNA-binding protein Hfq</fullName>
    </recommendedName>
</protein>
<dbReference type="AlphaFoldDB" id="A0A512C0C5"/>
<dbReference type="GO" id="GO:0003723">
    <property type="term" value="F:RNA binding"/>
    <property type="evidence" value="ECO:0007669"/>
    <property type="project" value="UniProtKB-UniRule"/>
</dbReference>
<dbReference type="PANTHER" id="PTHR34772:SF1">
    <property type="entry name" value="RNA-BINDING PROTEIN HFQ"/>
    <property type="match status" value="1"/>
</dbReference>
<dbReference type="Pfam" id="PF17209">
    <property type="entry name" value="Hfq"/>
    <property type="match status" value="1"/>
</dbReference>
<evidence type="ECO:0000313" key="6">
    <source>
        <dbReference type="Proteomes" id="UP000321085"/>
    </source>
</evidence>
<dbReference type="GO" id="GO:0045974">
    <property type="term" value="P:regulation of translation, ncRNA-mediated"/>
    <property type="evidence" value="ECO:0007669"/>
    <property type="project" value="TreeGrafter"/>
</dbReference>
<dbReference type="CDD" id="cd01716">
    <property type="entry name" value="Hfq"/>
    <property type="match status" value="1"/>
</dbReference>
<proteinExistence type="inferred from homology"/>
<dbReference type="EMBL" id="BJYU01000118">
    <property type="protein sequence ID" value="GEO17671.1"/>
    <property type="molecule type" value="Genomic_DNA"/>
</dbReference>
<evidence type="ECO:0000256" key="3">
    <source>
        <dbReference type="HAMAP-Rule" id="MF_00436"/>
    </source>
</evidence>
<dbReference type="NCBIfam" id="TIGR02383">
    <property type="entry name" value="Hfq"/>
    <property type="match status" value="1"/>
</dbReference>
<accession>A0A512C0C5</accession>
<dbReference type="SUPFAM" id="SSF50182">
    <property type="entry name" value="Sm-like ribonucleoproteins"/>
    <property type="match status" value="1"/>
</dbReference>
<organism evidence="5 6">
    <name type="scientific">Microvirga aerophila</name>
    <dbReference type="NCBI Taxonomy" id="670291"/>
    <lineage>
        <taxon>Bacteria</taxon>
        <taxon>Pseudomonadati</taxon>
        <taxon>Pseudomonadota</taxon>
        <taxon>Alphaproteobacteria</taxon>
        <taxon>Hyphomicrobiales</taxon>
        <taxon>Methylobacteriaceae</taxon>
        <taxon>Microvirga</taxon>
    </lineage>
</organism>
<dbReference type="RefSeq" id="WP_147022531.1">
    <property type="nucleotide sequence ID" value="NZ_BJYU01000118.1"/>
</dbReference>
<gene>
    <name evidence="5" type="primary">hfq_2</name>
    <name evidence="3" type="synonym">hfq</name>
    <name evidence="5" type="ORF">MAE02_53670</name>
</gene>
<dbReference type="HAMAP" id="MF_00436">
    <property type="entry name" value="Hfq"/>
    <property type="match status" value="1"/>
</dbReference>
<feature type="domain" description="Sm" evidence="4">
    <location>
        <begin position="11"/>
        <end position="71"/>
    </location>
</feature>
<keyword evidence="6" id="KW-1185">Reference proteome</keyword>
<dbReference type="InterPro" id="IPR047575">
    <property type="entry name" value="Sm"/>
</dbReference>
<keyword evidence="1 3" id="KW-0694">RNA-binding</keyword>
<dbReference type="PROSITE" id="PS52002">
    <property type="entry name" value="SM"/>
    <property type="match status" value="1"/>
</dbReference>
<evidence type="ECO:0000256" key="2">
    <source>
        <dbReference type="ARBA" id="ARBA00023016"/>
    </source>
</evidence>
<name>A0A512C0C5_9HYPH</name>
<dbReference type="InterPro" id="IPR005001">
    <property type="entry name" value="Hfq"/>
</dbReference>
<comment type="caution">
    <text evidence="5">The sequence shown here is derived from an EMBL/GenBank/DDBJ whole genome shotgun (WGS) entry which is preliminary data.</text>
</comment>